<evidence type="ECO:0000259" key="1">
    <source>
        <dbReference type="PROSITE" id="PS50943"/>
    </source>
</evidence>
<dbReference type="Gene3D" id="1.10.260.40">
    <property type="entry name" value="lambda repressor-like DNA-binding domains"/>
    <property type="match status" value="1"/>
</dbReference>
<dbReference type="Proteomes" id="UP000254082">
    <property type="component" value="Unassembled WGS sequence"/>
</dbReference>
<name>A0A380JCS6_STRDO</name>
<dbReference type="Pfam" id="PF01381">
    <property type="entry name" value="HTH_3"/>
    <property type="match status" value="1"/>
</dbReference>
<feature type="domain" description="HTH cro/C1-type" evidence="1">
    <location>
        <begin position="13"/>
        <end position="65"/>
    </location>
</feature>
<organism evidence="2 3">
    <name type="scientific">Streptococcus downei MFe28</name>
    <dbReference type="NCBI Taxonomy" id="764290"/>
    <lineage>
        <taxon>Bacteria</taxon>
        <taxon>Bacillati</taxon>
        <taxon>Bacillota</taxon>
        <taxon>Bacilli</taxon>
        <taxon>Lactobacillales</taxon>
        <taxon>Streptococcaceae</taxon>
        <taxon>Streptococcus</taxon>
    </lineage>
</organism>
<dbReference type="NCBIfam" id="TIGR01716">
    <property type="entry name" value="RGG_Cterm"/>
    <property type="match status" value="1"/>
</dbReference>
<dbReference type="SUPFAM" id="SSF47413">
    <property type="entry name" value="lambda repressor-like DNA-binding domains"/>
    <property type="match status" value="1"/>
</dbReference>
<dbReference type="CDD" id="cd00093">
    <property type="entry name" value="HTH_XRE"/>
    <property type="match status" value="1"/>
</dbReference>
<reference evidence="2 3" key="1">
    <citation type="submission" date="2018-06" db="EMBL/GenBank/DDBJ databases">
        <authorList>
            <consortium name="Pathogen Informatics"/>
            <person name="Doyle S."/>
        </authorList>
    </citation>
    <scope>NUCLEOTIDE SEQUENCE [LARGE SCALE GENOMIC DNA]</scope>
    <source>
        <strain evidence="3">NCTC 11391</strain>
    </source>
</reference>
<accession>A0A380JCS6</accession>
<proteinExistence type="predicted"/>
<dbReference type="GO" id="GO:0003677">
    <property type="term" value="F:DNA binding"/>
    <property type="evidence" value="ECO:0007669"/>
    <property type="project" value="InterPro"/>
</dbReference>
<dbReference type="OrthoDB" id="2241897at2"/>
<protein>
    <submittedName>
        <fullName evidence="2">MutR family transcriptional regulator</fullName>
    </submittedName>
</protein>
<dbReference type="Pfam" id="PF21259">
    <property type="entry name" value="Rgg_C"/>
    <property type="match status" value="1"/>
</dbReference>
<dbReference type="InterPro" id="IPR001387">
    <property type="entry name" value="Cro/C1-type_HTH"/>
</dbReference>
<dbReference type="InterPro" id="IPR010057">
    <property type="entry name" value="Transcription_activator_Rgg_C"/>
</dbReference>
<evidence type="ECO:0000313" key="2">
    <source>
        <dbReference type="EMBL" id="SUN35821.1"/>
    </source>
</evidence>
<dbReference type="EMBL" id="UHFA01000002">
    <property type="protein sequence ID" value="SUN35821.1"/>
    <property type="molecule type" value="Genomic_DNA"/>
</dbReference>
<dbReference type="InterPro" id="IPR053163">
    <property type="entry name" value="HTH-type_regulator_Rgg"/>
</dbReference>
<dbReference type="AlphaFoldDB" id="A0A380JCS6"/>
<sequence>MLGKSLELGELYRELRIARGLKQRDVARDNLSVSQLSKFENGQSMLAADKLLLAIQGIHMTFSEFSYALTQYQESDLFKMGKKLVEFQAKKDIDSLKKILADYHNEETYEVYNQLNRLVIKATIYSLDSNLEITSEEKEFLTSYLYAIEEWTEYELYLFGNTLFILSDDDLIFLGKAFVERDELYRELPEHKKRAELVLINLILILVEHRNIYHASYFIEKLEALLSYQDMFARVVLIFLKKLMNYIKGETTDLSEVEAYISLVESFDNPILVMFLRMNLKQIIKEN</sequence>
<dbReference type="PANTHER" id="PTHR37038:SF12">
    <property type="entry name" value="TRANSCRIPTIONAL REGULATOR"/>
    <property type="match status" value="1"/>
</dbReference>
<dbReference type="SMART" id="SM00530">
    <property type="entry name" value="HTH_XRE"/>
    <property type="match status" value="1"/>
</dbReference>
<dbReference type="RefSeq" id="WP_003001207.1">
    <property type="nucleotide sequence ID" value="NZ_UHFA01000002.1"/>
</dbReference>
<dbReference type="InterPro" id="IPR010982">
    <property type="entry name" value="Lambda_DNA-bd_dom_sf"/>
</dbReference>
<dbReference type="PROSITE" id="PS50943">
    <property type="entry name" value="HTH_CROC1"/>
    <property type="match status" value="1"/>
</dbReference>
<dbReference type="PANTHER" id="PTHR37038">
    <property type="entry name" value="TRANSCRIPTIONAL REGULATOR-RELATED"/>
    <property type="match status" value="1"/>
</dbReference>
<keyword evidence="3" id="KW-1185">Reference proteome</keyword>
<evidence type="ECO:0000313" key="3">
    <source>
        <dbReference type="Proteomes" id="UP000254082"/>
    </source>
</evidence>
<gene>
    <name evidence="2" type="primary">mutR2_2</name>
    <name evidence="2" type="ORF">NCTC11391_00860</name>
</gene>